<proteinExistence type="predicted"/>
<evidence type="ECO:0000313" key="2">
    <source>
        <dbReference type="WBParaSite" id="PS1159_v2.g20767.t1"/>
    </source>
</evidence>
<organism evidence="1 2">
    <name type="scientific">Panagrolaimus sp. PS1159</name>
    <dbReference type="NCBI Taxonomy" id="55785"/>
    <lineage>
        <taxon>Eukaryota</taxon>
        <taxon>Metazoa</taxon>
        <taxon>Ecdysozoa</taxon>
        <taxon>Nematoda</taxon>
        <taxon>Chromadorea</taxon>
        <taxon>Rhabditida</taxon>
        <taxon>Tylenchina</taxon>
        <taxon>Panagrolaimomorpha</taxon>
        <taxon>Panagrolaimoidea</taxon>
        <taxon>Panagrolaimidae</taxon>
        <taxon>Panagrolaimus</taxon>
    </lineage>
</organism>
<dbReference type="Proteomes" id="UP000887580">
    <property type="component" value="Unplaced"/>
</dbReference>
<name>A0AC35FU34_9BILA</name>
<evidence type="ECO:0000313" key="1">
    <source>
        <dbReference type="Proteomes" id="UP000887580"/>
    </source>
</evidence>
<sequence>MGGWWFFWFFIIPILFIFFTIGSLLFRGTSYNPYWRRRRRTSVYAPDTCYPVYTIQSHPPYPPGQNPPPYPYYPNATGPPPYSATTPQYVSQPLYPMNPSKNQFY</sequence>
<reference evidence="2" key="1">
    <citation type="submission" date="2022-11" db="UniProtKB">
        <authorList>
            <consortium name="WormBaseParasite"/>
        </authorList>
    </citation>
    <scope>IDENTIFICATION</scope>
</reference>
<protein>
    <submittedName>
        <fullName evidence="2">Uncharacterized protein</fullName>
    </submittedName>
</protein>
<accession>A0AC35FU34</accession>
<dbReference type="WBParaSite" id="PS1159_v2.g20767.t1">
    <property type="protein sequence ID" value="PS1159_v2.g20767.t1"/>
    <property type="gene ID" value="PS1159_v2.g20767"/>
</dbReference>